<dbReference type="InterPro" id="IPR002876">
    <property type="entry name" value="Transcrip_reg_TACO1-like"/>
</dbReference>
<accession>A0ABT0BPS8</accession>
<evidence type="ECO:0000256" key="5">
    <source>
        <dbReference type="ARBA" id="ARBA00023163"/>
    </source>
</evidence>
<comment type="similarity">
    <text evidence="1 6">Belongs to the TACO1 family.</text>
</comment>
<dbReference type="GO" id="GO:0003677">
    <property type="term" value="F:DNA binding"/>
    <property type="evidence" value="ECO:0007669"/>
    <property type="project" value="UniProtKB-KW"/>
</dbReference>
<keyword evidence="2 6" id="KW-0963">Cytoplasm</keyword>
<dbReference type="Pfam" id="PF01709">
    <property type="entry name" value="Transcrip_reg"/>
    <property type="match status" value="1"/>
</dbReference>
<dbReference type="InterPro" id="IPR029072">
    <property type="entry name" value="YebC-like"/>
</dbReference>
<gene>
    <name evidence="10" type="ORF">MTR66_09480</name>
</gene>
<dbReference type="Gene3D" id="1.10.10.200">
    <property type="match status" value="1"/>
</dbReference>
<dbReference type="EMBL" id="JALHLG010000009">
    <property type="protein sequence ID" value="MCJ2187044.1"/>
    <property type="molecule type" value="Genomic_DNA"/>
</dbReference>
<keyword evidence="5 6" id="KW-0804">Transcription</keyword>
<keyword evidence="4 6" id="KW-0238">DNA-binding</keyword>
<evidence type="ECO:0000256" key="2">
    <source>
        <dbReference type="ARBA" id="ARBA00022490"/>
    </source>
</evidence>
<dbReference type="Proteomes" id="UP001202281">
    <property type="component" value="Unassembled WGS sequence"/>
</dbReference>
<dbReference type="Gene3D" id="3.30.70.980">
    <property type="match status" value="2"/>
</dbReference>
<evidence type="ECO:0000259" key="8">
    <source>
        <dbReference type="Pfam" id="PF01709"/>
    </source>
</evidence>
<dbReference type="InterPro" id="IPR026564">
    <property type="entry name" value="Transcrip_reg_TACO1-like_dom3"/>
</dbReference>
<keyword evidence="3 6" id="KW-0805">Transcription regulation</keyword>
<feature type="compositionally biased region" description="Basic residues" evidence="7">
    <location>
        <begin position="1"/>
        <end position="14"/>
    </location>
</feature>
<evidence type="ECO:0000259" key="9">
    <source>
        <dbReference type="Pfam" id="PF20772"/>
    </source>
</evidence>
<dbReference type="InterPro" id="IPR049083">
    <property type="entry name" value="TACO1_YebC_N"/>
</dbReference>
<dbReference type="InterPro" id="IPR048300">
    <property type="entry name" value="TACO1_YebC-like_2nd/3rd_dom"/>
</dbReference>
<dbReference type="NCBIfam" id="NF009044">
    <property type="entry name" value="PRK12378.1"/>
    <property type="match status" value="1"/>
</dbReference>
<dbReference type="InterPro" id="IPR017856">
    <property type="entry name" value="Integrase-like_N"/>
</dbReference>
<dbReference type="Pfam" id="PF20772">
    <property type="entry name" value="TACO1_YebC_N"/>
    <property type="match status" value="1"/>
</dbReference>
<dbReference type="SUPFAM" id="SSF75625">
    <property type="entry name" value="YebC-like"/>
    <property type="match status" value="1"/>
</dbReference>
<comment type="caution">
    <text evidence="10">The sequence shown here is derived from an EMBL/GenBank/DDBJ whole genome shotgun (WGS) entry which is preliminary data.</text>
</comment>
<dbReference type="PANTHER" id="PTHR12532:SF6">
    <property type="entry name" value="TRANSCRIPTIONAL REGULATORY PROTEIN YEBC-RELATED"/>
    <property type="match status" value="1"/>
</dbReference>
<reference evidence="10 11" key="1">
    <citation type="submission" date="2022-04" db="EMBL/GenBank/DDBJ databases">
        <title>Identification of a novel bacterium isolated from mangrove sediments.</title>
        <authorList>
            <person name="Pan X."/>
        </authorList>
    </citation>
    <scope>NUCLEOTIDE SEQUENCE [LARGE SCALE GENOMIC DNA]</scope>
    <source>
        <strain evidence="10 11">B2638</strain>
    </source>
</reference>
<comment type="subcellular location">
    <subcellularLocation>
        <location evidence="6">Cytoplasm</location>
    </subcellularLocation>
</comment>
<dbReference type="NCBIfam" id="NF001030">
    <property type="entry name" value="PRK00110.1"/>
    <property type="match status" value="1"/>
</dbReference>
<keyword evidence="11" id="KW-1185">Reference proteome</keyword>
<feature type="domain" description="TACO1/YebC-like N-terminal" evidence="9">
    <location>
        <begin position="5"/>
        <end position="75"/>
    </location>
</feature>
<evidence type="ECO:0000256" key="1">
    <source>
        <dbReference type="ARBA" id="ARBA00008724"/>
    </source>
</evidence>
<feature type="region of interest" description="Disordered" evidence="7">
    <location>
        <begin position="1"/>
        <end position="26"/>
    </location>
</feature>
<evidence type="ECO:0000313" key="10">
    <source>
        <dbReference type="EMBL" id="MCJ2187044.1"/>
    </source>
</evidence>
<sequence length="253" mass="27369">MAGHSKFKNIMHRKGAQDKKRSAQFSKLSREITVAAKMGMPDPDMNPRLRAAVNAAKAQSMPKDNIQRAIDKASKGDSENYEEVRYEGYGPGGVAIIVEALTDNRNRTATNVRTAFAKNGGNLGSSGAVSHGFERLGLIEYPASVGDEDKVLEAAIEAGADDVESDMGDDENPGSHQIWVSVDSLHEVAAELEKTLGEAEGVKLAWRPNLKVDVDEGTASTLLKLVDVLDDDDDVQTVWGNYEIPDEVMEKLG</sequence>
<organism evidence="10 11">
    <name type="scientific">Novosphingobium beihaiensis</name>
    <dbReference type="NCBI Taxonomy" id="2930389"/>
    <lineage>
        <taxon>Bacteria</taxon>
        <taxon>Pseudomonadati</taxon>
        <taxon>Pseudomonadota</taxon>
        <taxon>Alphaproteobacteria</taxon>
        <taxon>Sphingomonadales</taxon>
        <taxon>Sphingomonadaceae</taxon>
        <taxon>Novosphingobium</taxon>
    </lineage>
</organism>
<dbReference type="HAMAP" id="MF_00693">
    <property type="entry name" value="Transcrip_reg_TACO1"/>
    <property type="match status" value="1"/>
</dbReference>
<protein>
    <recommendedName>
        <fullName evidence="6">Probable transcriptional regulatory protein MTR66_09480</fullName>
    </recommendedName>
</protein>
<evidence type="ECO:0000313" key="11">
    <source>
        <dbReference type="Proteomes" id="UP001202281"/>
    </source>
</evidence>
<dbReference type="RefSeq" id="WP_243920173.1">
    <property type="nucleotide sequence ID" value="NZ_JALHLG010000009.1"/>
</dbReference>
<dbReference type="NCBIfam" id="TIGR01033">
    <property type="entry name" value="YebC/PmpR family DNA-binding transcriptional regulator"/>
    <property type="match status" value="1"/>
</dbReference>
<dbReference type="PANTHER" id="PTHR12532">
    <property type="entry name" value="TRANSLATIONAL ACTIVATOR OF CYTOCHROME C OXIDASE 1"/>
    <property type="match status" value="1"/>
</dbReference>
<evidence type="ECO:0000256" key="6">
    <source>
        <dbReference type="HAMAP-Rule" id="MF_00693"/>
    </source>
</evidence>
<evidence type="ECO:0000256" key="3">
    <source>
        <dbReference type="ARBA" id="ARBA00023015"/>
    </source>
</evidence>
<name>A0ABT0BPS8_9SPHN</name>
<evidence type="ECO:0000256" key="7">
    <source>
        <dbReference type="SAM" id="MobiDB-lite"/>
    </source>
</evidence>
<feature type="domain" description="TACO1/YebC-like second and third" evidence="8">
    <location>
        <begin position="81"/>
        <end position="241"/>
    </location>
</feature>
<proteinExistence type="inferred from homology"/>
<evidence type="ECO:0000256" key="4">
    <source>
        <dbReference type="ARBA" id="ARBA00023125"/>
    </source>
</evidence>